<dbReference type="AlphaFoldDB" id="A0A370X8D5"/>
<evidence type="ECO:0000256" key="1">
    <source>
        <dbReference type="SAM" id="Phobius"/>
    </source>
</evidence>
<dbReference type="InterPro" id="IPR050879">
    <property type="entry name" value="Acyltransferase_3"/>
</dbReference>
<reference evidence="4 5" key="1">
    <citation type="submission" date="2018-07" db="EMBL/GenBank/DDBJ databases">
        <title>Dyella monticola sp. nov. and Dyella psychrodurans sp. nov. isolated from monsoon evergreen broad-leaved forest soil of Dinghu Mountain, China.</title>
        <authorList>
            <person name="Gao Z."/>
            <person name="Qiu L."/>
        </authorList>
    </citation>
    <scope>NUCLEOTIDE SEQUENCE [LARGE SCALE GENOMIC DNA]</scope>
    <source>
        <strain evidence="4 5">4G-K06</strain>
    </source>
</reference>
<dbReference type="EMBL" id="QRBE01000001">
    <property type="protein sequence ID" value="RDS84537.1"/>
    <property type="molecule type" value="Genomic_DNA"/>
</dbReference>
<keyword evidence="1" id="KW-1133">Transmembrane helix</keyword>
<keyword evidence="1" id="KW-0812">Transmembrane</keyword>
<dbReference type="GO" id="GO:0016747">
    <property type="term" value="F:acyltransferase activity, transferring groups other than amino-acyl groups"/>
    <property type="evidence" value="ECO:0007669"/>
    <property type="project" value="InterPro"/>
</dbReference>
<keyword evidence="5" id="KW-1185">Reference proteome</keyword>
<feature type="transmembrane region" description="Helical" evidence="1">
    <location>
        <begin position="265"/>
        <end position="283"/>
    </location>
</feature>
<dbReference type="Proteomes" id="UP000254258">
    <property type="component" value="Unassembled WGS sequence"/>
</dbReference>
<feature type="transmembrane region" description="Helical" evidence="1">
    <location>
        <begin position="18"/>
        <end position="34"/>
    </location>
</feature>
<feature type="transmembrane region" description="Helical" evidence="1">
    <location>
        <begin position="40"/>
        <end position="61"/>
    </location>
</feature>
<organism evidence="4 5">
    <name type="scientific">Dyella monticola</name>
    <dbReference type="NCBI Taxonomy" id="1927958"/>
    <lineage>
        <taxon>Bacteria</taxon>
        <taxon>Pseudomonadati</taxon>
        <taxon>Pseudomonadota</taxon>
        <taxon>Gammaproteobacteria</taxon>
        <taxon>Lysobacterales</taxon>
        <taxon>Rhodanobacteraceae</taxon>
        <taxon>Dyella</taxon>
    </lineage>
</organism>
<feature type="transmembrane region" description="Helical" evidence="1">
    <location>
        <begin position="368"/>
        <end position="389"/>
    </location>
</feature>
<gene>
    <name evidence="4" type="ORF">DWU98_00750</name>
</gene>
<feature type="transmembrane region" description="Helical" evidence="1">
    <location>
        <begin position="82"/>
        <end position="102"/>
    </location>
</feature>
<keyword evidence="1" id="KW-0472">Membrane</keyword>
<dbReference type="PANTHER" id="PTHR23028">
    <property type="entry name" value="ACETYLTRANSFERASE"/>
    <property type="match status" value="1"/>
</dbReference>
<keyword evidence="4" id="KW-0012">Acyltransferase</keyword>
<dbReference type="GO" id="GO:0009103">
    <property type="term" value="P:lipopolysaccharide biosynthetic process"/>
    <property type="evidence" value="ECO:0007669"/>
    <property type="project" value="TreeGrafter"/>
</dbReference>
<feature type="transmembrane region" description="Helical" evidence="1">
    <location>
        <begin position="320"/>
        <end position="347"/>
    </location>
</feature>
<dbReference type="RefSeq" id="WP_115493571.1">
    <property type="nucleotide sequence ID" value="NZ_QRBE01000001.1"/>
</dbReference>
<keyword evidence="4" id="KW-0808">Transferase</keyword>
<name>A0A370X8D5_9GAMM</name>
<feature type="transmembrane region" description="Helical" evidence="1">
    <location>
        <begin position="178"/>
        <end position="199"/>
    </location>
</feature>
<comment type="caution">
    <text evidence="4">The sequence shown here is derived from an EMBL/GenBank/DDBJ whole genome shotgun (WGS) entry which is preliminary data.</text>
</comment>
<dbReference type="InterPro" id="IPR043968">
    <property type="entry name" value="SGNH"/>
</dbReference>
<dbReference type="PANTHER" id="PTHR23028:SF53">
    <property type="entry name" value="ACYL_TRANSF_3 DOMAIN-CONTAINING PROTEIN"/>
    <property type="match status" value="1"/>
</dbReference>
<dbReference type="GO" id="GO:0016020">
    <property type="term" value="C:membrane"/>
    <property type="evidence" value="ECO:0007669"/>
    <property type="project" value="TreeGrafter"/>
</dbReference>
<dbReference type="Pfam" id="PF19040">
    <property type="entry name" value="SGNH"/>
    <property type="match status" value="1"/>
</dbReference>
<feature type="transmembrane region" description="Helical" evidence="1">
    <location>
        <begin position="141"/>
        <end position="166"/>
    </location>
</feature>
<evidence type="ECO:0000313" key="5">
    <source>
        <dbReference type="Proteomes" id="UP000254258"/>
    </source>
</evidence>
<dbReference type="Pfam" id="PF01757">
    <property type="entry name" value="Acyl_transf_3"/>
    <property type="match status" value="1"/>
</dbReference>
<accession>A0A370X8D5</accession>
<evidence type="ECO:0000259" key="2">
    <source>
        <dbReference type="Pfam" id="PF01757"/>
    </source>
</evidence>
<evidence type="ECO:0000259" key="3">
    <source>
        <dbReference type="Pfam" id="PF19040"/>
    </source>
</evidence>
<dbReference type="OrthoDB" id="9767863at2"/>
<evidence type="ECO:0000313" key="4">
    <source>
        <dbReference type="EMBL" id="RDS84537.1"/>
    </source>
</evidence>
<proteinExistence type="predicted"/>
<feature type="transmembrane region" description="Helical" evidence="1">
    <location>
        <begin position="231"/>
        <end position="253"/>
    </location>
</feature>
<feature type="domain" description="Acyltransferase 3" evidence="2">
    <location>
        <begin position="15"/>
        <end position="349"/>
    </location>
</feature>
<protein>
    <submittedName>
        <fullName evidence="4">Acyltransferase</fullName>
    </submittedName>
</protein>
<dbReference type="InterPro" id="IPR002656">
    <property type="entry name" value="Acyl_transf_3_dom"/>
</dbReference>
<feature type="domain" description="SGNH" evidence="3">
    <location>
        <begin position="426"/>
        <end position="648"/>
    </location>
</feature>
<sequence>MSVQCDDYRLGYRGDIEGLRALAILLVIGAHAAVPGFSGGFVGVDAFFVLSGFLITGLLIQEFTKTGSLSFTSFYIRRLRRLLPALIAMLLVCSALAALVLVPNTQISQAMSGLSATAWLSNVHFAFQKADYFSPGTETNIYLHTWSLGVEEQFYLVWPVLIYVVLRKSAGEGLERLRGWMLAVAVLSLTACIVATYGYPQLAFYMMPLRAWQFSMGALVWLEFRERSGWLFARIASAGVSATLGWLGLLMILGSGCLLNANKPYPGFYAVIPTAGAALVLATGSIGQAGGAQRLLSVSPLQSIGRISYSWYLWHWPMLLLGYALVGSHAPVCRIACIAASLILAIVSYRFVESPIRKQRWWMIHQRFAFYTALSVMLLSAVTMLHWYASAVAASHSPGQQRIAASHGDAPVIYAMGCDDWYRSATVRPCVFGDAHATHTAVLLGDSIAGQWFPAVWRVFDRPDWRLVVFTKSSCPMADQSFFYARIGRVYRECDTWRKAVVQRIVQMRPDVVLMSSVVNSAVDENQWANSSRRIIQPLSEAADAVYVLRATPHLPFDGPDCLAGQSTLPRWLLRGRPCASSAKDEHADTVYTSLEEASKGLKNVHLLDMNDDICPNELCAAELNGTIVFRDSQHMTATFAASLAPVLITQLQISAEPYPAKASLGK</sequence>